<reference evidence="3 4" key="1">
    <citation type="submission" date="2015-11" db="EMBL/GenBank/DDBJ databases">
        <title>Description and complete genome sequence of a novel strain predominating in hypersaline microbial mats and representing a new family of the Bacteriodetes phylum.</title>
        <authorList>
            <person name="Spring S."/>
            <person name="Bunk B."/>
            <person name="Sproer C."/>
            <person name="Klenk H.-P."/>
        </authorList>
    </citation>
    <scope>NUCLEOTIDE SEQUENCE [LARGE SCALE GENOMIC DNA]</scope>
    <source>
        <strain evidence="3 4">L21-Spi-D4</strain>
    </source>
</reference>
<proteinExistence type="predicted"/>
<dbReference type="EMBL" id="CP013118">
    <property type="protein sequence ID" value="ALO16994.1"/>
    <property type="molecule type" value="Genomic_DNA"/>
</dbReference>
<feature type="transmembrane region" description="Helical" evidence="1">
    <location>
        <begin position="76"/>
        <end position="93"/>
    </location>
</feature>
<dbReference type="Pfam" id="PF24709">
    <property type="entry name" value="DUF7670"/>
    <property type="match status" value="1"/>
</dbReference>
<accession>A0A0S2I420</accession>
<gene>
    <name evidence="3" type="ORF">L21SP5_03381</name>
</gene>
<evidence type="ECO:0000256" key="1">
    <source>
        <dbReference type="SAM" id="Phobius"/>
    </source>
</evidence>
<evidence type="ECO:0000313" key="4">
    <source>
        <dbReference type="Proteomes" id="UP000064893"/>
    </source>
</evidence>
<organism evidence="3 4">
    <name type="scientific">Salinivirga cyanobacteriivorans</name>
    <dbReference type="NCBI Taxonomy" id="1307839"/>
    <lineage>
        <taxon>Bacteria</taxon>
        <taxon>Pseudomonadati</taxon>
        <taxon>Bacteroidota</taxon>
        <taxon>Bacteroidia</taxon>
        <taxon>Bacteroidales</taxon>
        <taxon>Salinivirgaceae</taxon>
        <taxon>Salinivirga</taxon>
    </lineage>
</organism>
<keyword evidence="1" id="KW-1133">Transmembrane helix</keyword>
<dbReference type="AlphaFoldDB" id="A0A0S2I420"/>
<dbReference type="Proteomes" id="UP000064893">
    <property type="component" value="Chromosome"/>
</dbReference>
<keyword evidence="4" id="KW-1185">Reference proteome</keyword>
<dbReference type="STRING" id="1307839.L21SP5_03381"/>
<keyword evidence="1" id="KW-0812">Transmembrane</keyword>
<evidence type="ECO:0000313" key="3">
    <source>
        <dbReference type="EMBL" id="ALO16994.1"/>
    </source>
</evidence>
<evidence type="ECO:0000259" key="2">
    <source>
        <dbReference type="Pfam" id="PF24709"/>
    </source>
</evidence>
<sequence length="133" mass="15567">MISIRIMNNNTVIANYFRWVARYGMALLSVFIFFFSLFSGARIYGGGIQGAFLNSHNALPWLMLFLYLLLAWEWELIGGTIIIIIGLSLFYFFNLQGQRFFIEAFILTLLIIILGVFFLVSWYLRTHSRELFK</sequence>
<name>A0A0S2I420_9BACT</name>
<dbReference type="KEGG" id="blq:L21SP5_03381"/>
<feature type="transmembrane region" description="Helical" evidence="1">
    <location>
        <begin position="100"/>
        <end position="124"/>
    </location>
</feature>
<protein>
    <recommendedName>
        <fullName evidence="2">DUF7670 domain-containing protein</fullName>
    </recommendedName>
</protein>
<keyword evidence="1" id="KW-0472">Membrane</keyword>
<feature type="transmembrane region" description="Helical" evidence="1">
    <location>
        <begin position="20"/>
        <end position="39"/>
    </location>
</feature>
<feature type="domain" description="DUF7670" evidence="2">
    <location>
        <begin position="11"/>
        <end position="129"/>
    </location>
</feature>
<dbReference type="InterPro" id="IPR056087">
    <property type="entry name" value="DUF7670"/>
</dbReference>